<organism evidence="1 2">
    <name type="scientific">Flavobacterium subsaxonicum WB 4.1-42 = DSM 21790</name>
    <dbReference type="NCBI Taxonomy" id="1121898"/>
    <lineage>
        <taxon>Bacteria</taxon>
        <taxon>Pseudomonadati</taxon>
        <taxon>Bacteroidota</taxon>
        <taxon>Flavobacteriia</taxon>
        <taxon>Flavobacteriales</taxon>
        <taxon>Flavobacteriaceae</taxon>
        <taxon>Flavobacterium</taxon>
    </lineage>
</organism>
<dbReference type="RefSeq" id="WP_026991695.1">
    <property type="nucleotide sequence ID" value="NZ_KE383909.1"/>
</dbReference>
<dbReference type="AlphaFoldDB" id="A0A0A2MN48"/>
<proteinExistence type="predicted"/>
<dbReference type="Proteomes" id="UP000030111">
    <property type="component" value="Unassembled WGS sequence"/>
</dbReference>
<accession>A0A0A2MN48</accession>
<dbReference type="EMBL" id="JRLY01000004">
    <property type="protein sequence ID" value="KGO93729.1"/>
    <property type="molecule type" value="Genomic_DNA"/>
</dbReference>
<evidence type="ECO:0000313" key="1">
    <source>
        <dbReference type="EMBL" id="KGO93729.1"/>
    </source>
</evidence>
<keyword evidence="2" id="KW-1185">Reference proteome</keyword>
<name>A0A0A2MN48_9FLAO</name>
<gene>
    <name evidence="1" type="ORF">Q766_07170</name>
</gene>
<comment type="caution">
    <text evidence="1">The sequence shown here is derived from an EMBL/GenBank/DDBJ whole genome shotgun (WGS) entry which is preliminary data.</text>
</comment>
<sequence length="94" mass="10641">MDNHKMAVFISICFICRVYINRQINIITVSVTTIARAKSRKVEYKNSAMMFPVNASSMPMVPTFKNNLNTTTGCFINNSISSFTSSILLFILDY</sequence>
<evidence type="ECO:0000313" key="2">
    <source>
        <dbReference type="Proteomes" id="UP000030111"/>
    </source>
</evidence>
<reference evidence="1 2" key="1">
    <citation type="submission" date="2013-09" db="EMBL/GenBank/DDBJ databases">
        <authorList>
            <person name="Zeng Z."/>
            <person name="Chen C."/>
        </authorList>
    </citation>
    <scope>NUCLEOTIDE SEQUENCE [LARGE SCALE GENOMIC DNA]</scope>
    <source>
        <strain evidence="1 2">WB 4.1-42</strain>
    </source>
</reference>
<protein>
    <submittedName>
        <fullName evidence="1">Uncharacterized protein</fullName>
    </submittedName>
</protein>